<keyword evidence="3" id="KW-1185">Reference proteome</keyword>
<accession>A0A317NHX4</accession>
<feature type="transmembrane region" description="Helical" evidence="1">
    <location>
        <begin position="106"/>
        <end position="124"/>
    </location>
</feature>
<reference evidence="2 3" key="1">
    <citation type="submission" date="2018-05" db="EMBL/GenBank/DDBJ databases">
        <title>Genomic Encyclopedia of Type Strains, Phase IV (KMG-IV): sequencing the most valuable type-strain genomes for metagenomic binning, comparative biology and taxonomic classification.</title>
        <authorList>
            <person name="Goeker M."/>
        </authorList>
    </citation>
    <scope>NUCLEOTIDE SEQUENCE [LARGE SCALE GENOMIC DNA]</scope>
    <source>
        <strain evidence="2 3">DSM 44717</strain>
    </source>
</reference>
<dbReference type="AlphaFoldDB" id="A0A317NHX4"/>
<dbReference type="Proteomes" id="UP000246410">
    <property type="component" value="Unassembled WGS sequence"/>
</dbReference>
<keyword evidence="1" id="KW-0812">Transmembrane</keyword>
<evidence type="ECO:0000256" key="1">
    <source>
        <dbReference type="SAM" id="Phobius"/>
    </source>
</evidence>
<organism evidence="2 3">
    <name type="scientific">Nocardia neocaledoniensis</name>
    <dbReference type="NCBI Taxonomy" id="236511"/>
    <lineage>
        <taxon>Bacteria</taxon>
        <taxon>Bacillati</taxon>
        <taxon>Actinomycetota</taxon>
        <taxon>Actinomycetes</taxon>
        <taxon>Mycobacteriales</taxon>
        <taxon>Nocardiaceae</taxon>
        <taxon>Nocardia</taxon>
    </lineage>
</organism>
<name>A0A317NHX4_9NOCA</name>
<sequence>MEQRLRLALTDQPAYTVRQVGRREVRVARPHDFKRESTPYRFTLLVREKRGRVETVEHWSTDGDTPRRLRDREQPVRDTIATVLAEAGWKQGRGFVGWTIAVVKEVTLGLLLTAIVVAICAFLAR</sequence>
<proteinExistence type="predicted"/>
<keyword evidence="1" id="KW-0472">Membrane</keyword>
<comment type="caution">
    <text evidence="2">The sequence shown here is derived from an EMBL/GenBank/DDBJ whole genome shotgun (WGS) entry which is preliminary data.</text>
</comment>
<evidence type="ECO:0000313" key="2">
    <source>
        <dbReference type="EMBL" id="PWV75036.1"/>
    </source>
</evidence>
<gene>
    <name evidence="2" type="ORF">DFR69_105102</name>
</gene>
<keyword evidence="1" id="KW-1133">Transmembrane helix</keyword>
<evidence type="ECO:0000313" key="3">
    <source>
        <dbReference type="Proteomes" id="UP000246410"/>
    </source>
</evidence>
<dbReference type="EMBL" id="QGTL01000005">
    <property type="protein sequence ID" value="PWV75036.1"/>
    <property type="molecule type" value="Genomic_DNA"/>
</dbReference>
<protein>
    <submittedName>
        <fullName evidence="2">Uncharacterized protein</fullName>
    </submittedName>
</protein>